<sequence>MSEPFIGEIRLFAGQFAPQGWAFCDGSELPIAQNDALFTLLQTQYGGDGQQTFALPDLRGRVPLHTNQGAGPRPFLLGQPGGSETVAVTAQTMGAHSHALPASQDRATPAYAQGGAGAFANTGGAPVYGLSGSGGTTALRADTIARVGGGQPHNNMAPYLGLNFIIALTGIYPSYG</sequence>
<dbReference type="AlphaFoldDB" id="A0A845GLD4"/>
<organism evidence="2 3">
    <name type="scientific">Duganella vulcania</name>
    <dbReference type="NCBI Taxonomy" id="2692166"/>
    <lineage>
        <taxon>Bacteria</taxon>
        <taxon>Pseudomonadati</taxon>
        <taxon>Pseudomonadota</taxon>
        <taxon>Betaproteobacteria</taxon>
        <taxon>Burkholderiales</taxon>
        <taxon>Oxalobacteraceae</taxon>
        <taxon>Telluria group</taxon>
        <taxon>Duganella</taxon>
    </lineage>
</organism>
<dbReference type="Gene3D" id="3.90.1340.10">
    <property type="entry name" value="Phage tail collar domain"/>
    <property type="match status" value="1"/>
</dbReference>
<evidence type="ECO:0000259" key="1">
    <source>
        <dbReference type="Pfam" id="PF07484"/>
    </source>
</evidence>
<dbReference type="SUPFAM" id="SSF88874">
    <property type="entry name" value="Receptor-binding domain of short tail fibre protein gp12"/>
    <property type="match status" value="1"/>
</dbReference>
<dbReference type="InterPro" id="IPR037053">
    <property type="entry name" value="Phage_tail_collar_dom_sf"/>
</dbReference>
<reference evidence="2" key="1">
    <citation type="submission" date="2019-12" db="EMBL/GenBank/DDBJ databases">
        <title>Novel species isolated from a subtropical stream in China.</title>
        <authorList>
            <person name="Lu H."/>
        </authorList>
    </citation>
    <scope>NUCLEOTIDE SEQUENCE [LARGE SCALE GENOMIC DNA]</scope>
    <source>
        <strain evidence="2">FT81W</strain>
    </source>
</reference>
<protein>
    <submittedName>
        <fullName evidence="2">Phage tail protein</fullName>
    </submittedName>
</protein>
<dbReference type="EMBL" id="WWCX01000022">
    <property type="protein sequence ID" value="MYM95094.1"/>
    <property type="molecule type" value="Genomic_DNA"/>
</dbReference>
<dbReference type="Proteomes" id="UP000447355">
    <property type="component" value="Unassembled WGS sequence"/>
</dbReference>
<dbReference type="RefSeq" id="WP_161084241.1">
    <property type="nucleotide sequence ID" value="NZ_WWCX01000022.1"/>
</dbReference>
<evidence type="ECO:0000313" key="2">
    <source>
        <dbReference type="EMBL" id="MYM95094.1"/>
    </source>
</evidence>
<name>A0A845GLD4_9BURK</name>
<proteinExistence type="predicted"/>
<feature type="domain" description="Phage tail collar" evidence="1">
    <location>
        <begin position="7"/>
        <end position="63"/>
    </location>
</feature>
<accession>A0A845GLD4</accession>
<dbReference type="InterPro" id="IPR011083">
    <property type="entry name" value="Phage_tail_collar_dom"/>
</dbReference>
<comment type="caution">
    <text evidence="2">The sequence shown here is derived from an EMBL/GenBank/DDBJ whole genome shotgun (WGS) entry which is preliminary data.</text>
</comment>
<gene>
    <name evidence="2" type="ORF">GTP90_14595</name>
</gene>
<evidence type="ECO:0000313" key="3">
    <source>
        <dbReference type="Proteomes" id="UP000447355"/>
    </source>
</evidence>
<dbReference type="Pfam" id="PF07484">
    <property type="entry name" value="Collar"/>
    <property type="match status" value="1"/>
</dbReference>